<dbReference type="Proteomes" id="UP001497623">
    <property type="component" value="Unassembled WGS sequence"/>
</dbReference>
<keyword evidence="2" id="KW-1185">Reference proteome</keyword>
<name>A0AAV2PZI8_MEGNR</name>
<dbReference type="AlphaFoldDB" id="A0AAV2PZI8"/>
<comment type="caution">
    <text evidence="1">The sequence shown here is derived from an EMBL/GenBank/DDBJ whole genome shotgun (WGS) entry which is preliminary data.</text>
</comment>
<evidence type="ECO:0000313" key="2">
    <source>
        <dbReference type="Proteomes" id="UP001497623"/>
    </source>
</evidence>
<proteinExistence type="predicted"/>
<organism evidence="1 2">
    <name type="scientific">Meganyctiphanes norvegica</name>
    <name type="common">Northern krill</name>
    <name type="synonym">Thysanopoda norvegica</name>
    <dbReference type="NCBI Taxonomy" id="48144"/>
    <lineage>
        <taxon>Eukaryota</taxon>
        <taxon>Metazoa</taxon>
        <taxon>Ecdysozoa</taxon>
        <taxon>Arthropoda</taxon>
        <taxon>Crustacea</taxon>
        <taxon>Multicrustacea</taxon>
        <taxon>Malacostraca</taxon>
        <taxon>Eumalacostraca</taxon>
        <taxon>Eucarida</taxon>
        <taxon>Euphausiacea</taxon>
        <taxon>Euphausiidae</taxon>
        <taxon>Meganyctiphanes</taxon>
    </lineage>
</organism>
<feature type="non-terminal residue" evidence="1">
    <location>
        <position position="137"/>
    </location>
</feature>
<feature type="non-terminal residue" evidence="1">
    <location>
        <position position="1"/>
    </location>
</feature>
<evidence type="ECO:0000313" key="1">
    <source>
        <dbReference type="EMBL" id="CAL4067042.1"/>
    </source>
</evidence>
<protein>
    <submittedName>
        <fullName evidence="1">Uncharacterized protein</fullName>
    </submittedName>
</protein>
<reference evidence="1 2" key="1">
    <citation type="submission" date="2024-05" db="EMBL/GenBank/DDBJ databases">
        <authorList>
            <person name="Wallberg A."/>
        </authorList>
    </citation>
    <scope>NUCLEOTIDE SEQUENCE [LARGE SCALE GENOMIC DNA]</scope>
</reference>
<dbReference type="EMBL" id="CAXKWB010002481">
    <property type="protein sequence ID" value="CAL4067042.1"/>
    <property type="molecule type" value="Genomic_DNA"/>
</dbReference>
<sequence length="137" mass="14359">HVEGLKHNLSHLLTVGLGVEGSFSQEGGGLLRGNTEFIVEGVVPDFLHVIPVGDDSMFNGIFEGHDTSLALGFITYIGIFLTHADHDTLVTGTTDNGGEDSSGSVITGEAGFDHAGAIVTHKSTLLLVTHGVWLKLP</sequence>
<gene>
    <name evidence="1" type="ORF">MNOR_LOCUS6128</name>
</gene>
<accession>A0AAV2PZI8</accession>